<feature type="binding site" evidence="8">
    <location>
        <position position="171"/>
    </location>
    <ligand>
        <name>substrate</name>
    </ligand>
</feature>
<dbReference type="Proteomes" id="UP000007844">
    <property type="component" value="Chromosome"/>
</dbReference>
<dbReference type="KEGG" id="daf:Desaf_0351"/>
<feature type="binding site" evidence="8">
    <location>
        <position position="392"/>
    </location>
    <ligand>
        <name>substrate</name>
    </ligand>
</feature>
<proteinExistence type="inferred from homology"/>
<dbReference type="eggNOG" id="COG1364">
    <property type="taxonomic scope" value="Bacteria"/>
</dbReference>
<dbReference type="EC" id="2.3.1.1" evidence="8"/>
<accession>F3YUA1</accession>
<comment type="function">
    <text evidence="8">Catalyzes two activities which are involved in the cyclic version of arginine biosynthesis: the synthesis of N-acetylglutamate from glutamate and acetyl-CoA as the acetyl donor, and of ornithine by transacetylation between N(2)-acetylornithine and glutamate.</text>
</comment>
<feature type="site" description="Involved in the stabilization of negative charge on the oxyanion by the formation of the oxyanion hole" evidence="8">
    <location>
        <position position="108"/>
    </location>
</feature>
<name>F3YUA1_DESAF</name>
<dbReference type="EMBL" id="CP003221">
    <property type="protein sequence ID" value="EGJ48707.1"/>
    <property type="molecule type" value="Genomic_DNA"/>
</dbReference>
<evidence type="ECO:0000256" key="6">
    <source>
        <dbReference type="ARBA" id="ARBA00022813"/>
    </source>
</evidence>
<dbReference type="Pfam" id="PF01960">
    <property type="entry name" value="ArgJ"/>
    <property type="match status" value="1"/>
</dbReference>
<dbReference type="AlphaFoldDB" id="F3YUA1"/>
<dbReference type="GO" id="GO:0004358">
    <property type="term" value="F:L-glutamate N-acetyltransferase activity, acting on acetyl-L-ornithine as donor"/>
    <property type="evidence" value="ECO:0007669"/>
    <property type="project" value="UniProtKB-UniRule"/>
</dbReference>
<comment type="catalytic activity">
    <reaction evidence="8">
        <text>L-glutamate + acetyl-CoA = N-acetyl-L-glutamate + CoA + H(+)</text>
        <dbReference type="Rhea" id="RHEA:24292"/>
        <dbReference type="ChEBI" id="CHEBI:15378"/>
        <dbReference type="ChEBI" id="CHEBI:29985"/>
        <dbReference type="ChEBI" id="CHEBI:44337"/>
        <dbReference type="ChEBI" id="CHEBI:57287"/>
        <dbReference type="ChEBI" id="CHEBI:57288"/>
        <dbReference type="EC" id="2.3.1.1"/>
    </reaction>
</comment>
<dbReference type="EC" id="2.3.1.35" evidence="8"/>
<protein>
    <recommendedName>
        <fullName evidence="8">Arginine biosynthesis bifunctional protein ArgJ</fullName>
    </recommendedName>
    <domain>
        <recommendedName>
            <fullName evidence="8">Glutamate N-acetyltransferase</fullName>
            <ecNumber evidence="8">2.3.1.35</ecNumber>
        </recommendedName>
        <alternativeName>
            <fullName evidence="8">Ornithine acetyltransferase</fullName>
            <shortName evidence="8">OATase</shortName>
        </alternativeName>
        <alternativeName>
            <fullName evidence="8">Ornithine transacetylase</fullName>
        </alternativeName>
    </domain>
    <domain>
        <recommendedName>
            <fullName evidence="8">Amino-acid acetyltransferase</fullName>
            <ecNumber evidence="8">2.3.1.1</ecNumber>
        </recommendedName>
        <alternativeName>
            <fullName evidence="8">N-acetylglutamate synthase</fullName>
            <shortName evidence="8">AGSase</shortName>
        </alternativeName>
    </domain>
    <component>
        <recommendedName>
            <fullName evidence="8">Arginine biosynthesis bifunctional protein ArgJ alpha chain</fullName>
        </recommendedName>
    </component>
    <component>
        <recommendedName>
            <fullName evidence="8">Arginine biosynthesis bifunctional protein ArgJ beta chain</fullName>
        </recommendedName>
    </component>
</protein>
<dbReference type="InterPro" id="IPR042195">
    <property type="entry name" value="ArgJ_beta_C"/>
</dbReference>
<feature type="binding site" evidence="8">
    <location>
        <position position="269"/>
    </location>
    <ligand>
        <name>substrate</name>
    </ligand>
</feature>
<keyword evidence="5 8" id="KW-0808">Transferase</keyword>
<feature type="chain" id="PRO_5023491751" description="Arginine biosynthesis bifunctional protein ArgJ alpha chain" evidence="8">
    <location>
        <begin position="1"/>
        <end position="181"/>
    </location>
</feature>
<evidence type="ECO:0000256" key="8">
    <source>
        <dbReference type="HAMAP-Rule" id="MF_01106"/>
    </source>
</evidence>
<dbReference type="UniPathway" id="UPA00068">
    <property type="reaction ID" value="UER00106"/>
</dbReference>
<evidence type="ECO:0000313" key="10">
    <source>
        <dbReference type="Proteomes" id="UP000007844"/>
    </source>
</evidence>
<reference evidence="9 10" key="1">
    <citation type="journal article" date="2011" name="J. Bacteriol.">
        <title>Genome sequence of the mercury-methylating and pleomorphic Desulfovibrio africanus Strain Walvis Bay.</title>
        <authorList>
            <person name="Brown S.D."/>
            <person name="Wall J.D."/>
            <person name="Kucken A.M."/>
            <person name="Gilmour C.C."/>
            <person name="Podar M."/>
            <person name="Brandt C.C."/>
            <person name="Teshima H."/>
            <person name="Detter J.C."/>
            <person name="Han C.S."/>
            <person name="Land M.L."/>
            <person name="Lucas S."/>
            <person name="Han J."/>
            <person name="Pennacchio L."/>
            <person name="Nolan M."/>
            <person name="Pitluck S."/>
            <person name="Woyke T."/>
            <person name="Goodwin L."/>
            <person name="Palumbo A.V."/>
            <person name="Elias D.A."/>
        </authorList>
    </citation>
    <scope>NUCLEOTIDE SEQUENCE [LARGE SCALE GENOMIC DNA]</scope>
    <source>
        <strain evidence="9 10">Walvis Bay</strain>
    </source>
</reference>
<keyword evidence="8" id="KW-0963">Cytoplasm</keyword>
<comment type="pathway">
    <text evidence="8">Amino-acid biosynthesis; L-arginine biosynthesis; L-ornithine and N-acetyl-L-glutamate from L-glutamate and N(2)-acetyl-L-ornithine (cyclic): step 1/1.</text>
</comment>
<keyword evidence="3 8" id="KW-0055">Arginine biosynthesis</keyword>
<feature type="site" description="Cleavage; by autolysis" evidence="8">
    <location>
        <begin position="181"/>
        <end position="182"/>
    </location>
</feature>
<comment type="subcellular location">
    <subcellularLocation>
        <location evidence="8">Cytoplasm</location>
    </subcellularLocation>
</comment>
<dbReference type="PANTHER" id="PTHR23100:SF0">
    <property type="entry name" value="ARGININE BIOSYNTHESIS BIFUNCTIONAL PROTEIN ARGJ, MITOCHONDRIAL"/>
    <property type="match status" value="1"/>
</dbReference>
<dbReference type="HAMAP" id="MF_01106">
    <property type="entry name" value="ArgJ"/>
    <property type="match status" value="1"/>
</dbReference>
<dbReference type="InterPro" id="IPR016117">
    <property type="entry name" value="ArgJ-like_dom_sf"/>
</dbReference>
<feature type="chain" id="PRO_5023491752" description="Arginine biosynthesis bifunctional protein ArgJ beta chain" evidence="8">
    <location>
        <begin position="182"/>
        <end position="397"/>
    </location>
</feature>
<dbReference type="GO" id="GO:0005737">
    <property type="term" value="C:cytoplasm"/>
    <property type="evidence" value="ECO:0007669"/>
    <property type="project" value="UniProtKB-SubCell"/>
</dbReference>
<sequence>MIPVPKGFRFAASKAAFKREGRYDLAVMLSDTPAVAAGVFTTNRFQAAPVLQCIETLASRERVRGVVANSGQANACTGEQGLVNCRVSLEMAAGAVGVDMDELLPASTGVIGQHIKLDRWRAALPELEGSLGKVGPMEFTRAIMTTDKFPKLAWATIRHNGQVARVLGMAKGAGMICPNMATMLGFIACDADVEPGLWRDMLRQAVERSFNRITVDGDTSTNDCVLALANGASGLRIDPTTEPDGRQALQTALSEVCEALAYMIVQDAEGGTKVVRIHIVGAKDDRQAELAARAVGNSPLVKTALFGRDANWGRIVAAVGRSGAEFNPDYVAMAIGGITIFEGGAPKVGDIDGLLAAHMDQRDISIEVSLGDGPGEYTLLASDLTVEYIKINADYRT</sequence>
<feature type="site" description="Involved in the stabilization of negative charge on the oxyanion by the formation of the oxyanion hole" evidence="8">
    <location>
        <position position="109"/>
    </location>
</feature>
<keyword evidence="6 8" id="KW-0068">Autocatalytic cleavage</keyword>
<keyword evidence="10" id="KW-1185">Reference proteome</keyword>
<comment type="subunit">
    <text evidence="2 8">Heterotetramer of two alpha and two beta chains.</text>
</comment>
<dbReference type="STRING" id="690850.Desaf_0351"/>
<dbReference type="GO" id="GO:0006592">
    <property type="term" value="P:ornithine biosynthetic process"/>
    <property type="evidence" value="ECO:0007669"/>
    <property type="project" value="TreeGrafter"/>
</dbReference>
<evidence type="ECO:0000256" key="7">
    <source>
        <dbReference type="ARBA" id="ARBA00023315"/>
    </source>
</evidence>
<evidence type="ECO:0000256" key="4">
    <source>
        <dbReference type="ARBA" id="ARBA00022605"/>
    </source>
</evidence>
<gene>
    <name evidence="8" type="primary">argJ</name>
    <name evidence="9" type="ORF">Desaf_0351</name>
</gene>
<comment type="catalytic activity">
    <reaction evidence="8">
        <text>N(2)-acetyl-L-ornithine + L-glutamate = N-acetyl-L-glutamate + L-ornithine</text>
        <dbReference type="Rhea" id="RHEA:15349"/>
        <dbReference type="ChEBI" id="CHEBI:29985"/>
        <dbReference type="ChEBI" id="CHEBI:44337"/>
        <dbReference type="ChEBI" id="CHEBI:46911"/>
        <dbReference type="ChEBI" id="CHEBI:57805"/>
        <dbReference type="EC" id="2.3.1.35"/>
    </reaction>
</comment>
<dbReference type="Gene3D" id="3.10.20.340">
    <property type="entry name" value="ArgJ beta chain, C-terminal domain"/>
    <property type="match status" value="1"/>
</dbReference>
<feature type="binding site" evidence="8">
    <location>
        <position position="182"/>
    </location>
    <ligand>
        <name>substrate</name>
    </ligand>
</feature>
<organism evidence="9 10">
    <name type="scientific">Desulfocurvibacter africanus subsp. africanus str. Walvis Bay</name>
    <dbReference type="NCBI Taxonomy" id="690850"/>
    <lineage>
        <taxon>Bacteria</taxon>
        <taxon>Pseudomonadati</taxon>
        <taxon>Thermodesulfobacteriota</taxon>
        <taxon>Desulfovibrionia</taxon>
        <taxon>Desulfovibrionales</taxon>
        <taxon>Desulfovibrionaceae</taxon>
        <taxon>Desulfocurvibacter</taxon>
    </lineage>
</organism>
<comment type="pathway">
    <text evidence="8">Amino-acid biosynthesis; L-arginine biosynthesis; N(2)-acetyl-L-ornithine from L-glutamate: step 1/4.</text>
</comment>
<evidence type="ECO:0000256" key="2">
    <source>
        <dbReference type="ARBA" id="ARBA00011475"/>
    </source>
</evidence>
<feature type="active site" description="Nucleophile" evidence="8">
    <location>
        <position position="182"/>
    </location>
</feature>
<evidence type="ECO:0000256" key="5">
    <source>
        <dbReference type="ARBA" id="ARBA00022679"/>
    </source>
</evidence>
<dbReference type="CDD" id="cd02152">
    <property type="entry name" value="OAT"/>
    <property type="match status" value="1"/>
</dbReference>
<dbReference type="InterPro" id="IPR002813">
    <property type="entry name" value="Arg_biosynth_ArgJ"/>
</dbReference>
<dbReference type="NCBIfam" id="NF003802">
    <property type="entry name" value="PRK05388.1"/>
    <property type="match status" value="1"/>
</dbReference>
<dbReference type="RefSeq" id="WP_014258558.1">
    <property type="nucleotide sequence ID" value="NC_016629.1"/>
</dbReference>
<evidence type="ECO:0000256" key="3">
    <source>
        <dbReference type="ARBA" id="ARBA00022571"/>
    </source>
</evidence>
<keyword evidence="8" id="KW-0511">Multifunctional enzyme</keyword>
<dbReference type="GO" id="GO:0006526">
    <property type="term" value="P:L-arginine biosynthetic process"/>
    <property type="evidence" value="ECO:0007669"/>
    <property type="project" value="UniProtKB-UniRule"/>
</dbReference>
<dbReference type="Gene3D" id="3.60.70.12">
    <property type="entry name" value="L-amino peptidase D-ALA esterase/amidase"/>
    <property type="match status" value="1"/>
</dbReference>
<dbReference type="NCBIfam" id="TIGR00120">
    <property type="entry name" value="ArgJ"/>
    <property type="match status" value="1"/>
</dbReference>
<comment type="similarity">
    <text evidence="1 8">Belongs to the ArgJ family.</text>
</comment>
<keyword evidence="4 8" id="KW-0028">Amino-acid biosynthesis</keyword>
<dbReference type="FunFam" id="3.60.70.12:FF:000001">
    <property type="entry name" value="Arginine biosynthesis bifunctional protein ArgJ, chloroplastic"/>
    <property type="match status" value="1"/>
</dbReference>
<evidence type="ECO:0000256" key="1">
    <source>
        <dbReference type="ARBA" id="ARBA00006774"/>
    </source>
</evidence>
<evidence type="ECO:0000313" key="9">
    <source>
        <dbReference type="EMBL" id="EGJ48707.1"/>
    </source>
</evidence>
<dbReference type="GO" id="GO:0004042">
    <property type="term" value="F:L-glutamate N-acetyltransferase activity"/>
    <property type="evidence" value="ECO:0007669"/>
    <property type="project" value="UniProtKB-UniRule"/>
</dbReference>
<dbReference type="SUPFAM" id="SSF56266">
    <property type="entry name" value="DmpA/ArgJ-like"/>
    <property type="match status" value="1"/>
</dbReference>
<feature type="binding site" evidence="8">
    <location>
        <position position="397"/>
    </location>
    <ligand>
        <name>substrate</name>
    </ligand>
</feature>
<dbReference type="PANTHER" id="PTHR23100">
    <property type="entry name" value="ARGININE BIOSYNTHESIS BIFUNCTIONAL PROTEIN ARGJ"/>
    <property type="match status" value="1"/>
</dbReference>
<dbReference type="HOGENOM" id="CLU_027172_1_0_7"/>
<feature type="binding site" evidence="8">
    <location>
        <position position="145"/>
    </location>
    <ligand>
        <name>substrate</name>
    </ligand>
</feature>
<keyword evidence="7 8" id="KW-0012">Acyltransferase</keyword>